<dbReference type="AlphaFoldDB" id="A0A0D0DH70"/>
<reference evidence="1 2" key="1">
    <citation type="submission" date="2014-04" db="EMBL/GenBank/DDBJ databases">
        <authorList>
            <consortium name="DOE Joint Genome Institute"/>
            <person name="Kuo A."/>
            <person name="Kohler A."/>
            <person name="Jargeat P."/>
            <person name="Nagy L.G."/>
            <person name="Floudas D."/>
            <person name="Copeland A."/>
            <person name="Barry K.W."/>
            <person name="Cichocki N."/>
            <person name="Veneault-Fourrey C."/>
            <person name="LaButti K."/>
            <person name="Lindquist E.A."/>
            <person name="Lipzen A."/>
            <person name="Lundell T."/>
            <person name="Morin E."/>
            <person name="Murat C."/>
            <person name="Sun H."/>
            <person name="Tunlid A."/>
            <person name="Henrissat B."/>
            <person name="Grigoriev I.V."/>
            <person name="Hibbett D.S."/>
            <person name="Martin F."/>
            <person name="Nordberg H.P."/>
            <person name="Cantor M.N."/>
            <person name="Hua S.X."/>
        </authorList>
    </citation>
    <scope>NUCLEOTIDE SEQUENCE [LARGE SCALE GENOMIC DNA]</scope>
    <source>
        <strain evidence="1 2">Ve08.2h10</strain>
    </source>
</reference>
<sequence length="317" mass="35589">MQQFNRGGAGLTTLWRVSKPSELTSDVQDNDAIKSVRTQVSSKVTTTHTPQDEHIISPWLCTTRWHEHVGEHDIQMLRRLVKIPGRNDDNACAPGIKGAVKTYFDEALALLPLTGELVLQKLNSPDPAKDGINNTPLHRHQDPNTMAKYVVPVIALLCLLLRVPGMDEYKLPLPSRVEDSIAELGAALQEKRNASQAIHRVFTGHRASSIAFVTKGMPRIFWTDHMHWKELLYNGDKIHVDQLRAMFAGSNEKIIDIWEKKVLKGIHIHINYSHLSDSLANQDVGYSFLTDKRNTCFSNRDILGNAFMADASIKAAF</sequence>
<organism evidence="1 2">
    <name type="scientific">Paxillus rubicundulus Ve08.2h10</name>
    <dbReference type="NCBI Taxonomy" id="930991"/>
    <lineage>
        <taxon>Eukaryota</taxon>
        <taxon>Fungi</taxon>
        <taxon>Dikarya</taxon>
        <taxon>Basidiomycota</taxon>
        <taxon>Agaricomycotina</taxon>
        <taxon>Agaricomycetes</taxon>
        <taxon>Agaricomycetidae</taxon>
        <taxon>Boletales</taxon>
        <taxon>Paxilineae</taxon>
        <taxon>Paxillaceae</taxon>
        <taxon>Paxillus</taxon>
    </lineage>
</organism>
<dbReference type="Proteomes" id="UP000054538">
    <property type="component" value="Unassembled WGS sequence"/>
</dbReference>
<dbReference type="OrthoDB" id="2693358at2759"/>
<dbReference type="HOGENOM" id="CLU_877434_0_0_1"/>
<keyword evidence="2" id="KW-1185">Reference proteome</keyword>
<dbReference type="InParanoid" id="A0A0D0DH70"/>
<evidence type="ECO:0000313" key="2">
    <source>
        <dbReference type="Proteomes" id="UP000054538"/>
    </source>
</evidence>
<dbReference type="STRING" id="930991.A0A0D0DH70"/>
<gene>
    <name evidence="1" type="ORF">PAXRUDRAFT_15616</name>
</gene>
<dbReference type="EMBL" id="KN825944">
    <property type="protein sequence ID" value="KIK80754.1"/>
    <property type="molecule type" value="Genomic_DNA"/>
</dbReference>
<name>A0A0D0DH70_9AGAM</name>
<reference evidence="2" key="2">
    <citation type="submission" date="2015-01" db="EMBL/GenBank/DDBJ databases">
        <title>Evolutionary Origins and Diversification of the Mycorrhizal Mutualists.</title>
        <authorList>
            <consortium name="DOE Joint Genome Institute"/>
            <consortium name="Mycorrhizal Genomics Consortium"/>
            <person name="Kohler A."/>
            <person name="Kuo A."/>
            <person name="Nagy L.G."/>
            <person name="Floudas D."/>
            <person name="Copeland A."/>
            <person name="Barry K.W."/>
            <person name="Cichocki N."/>
            <person name="Veneault-Fourrey C."/>
            <person name="LaButti K."/>
            <person name="Lindquist E.A."/>
            <person name="Lipzen A."/>
            <person name="Lundell T."/>
            <person name="Morin E."/>
            <person name="Murat C."/>
            <person name="Riley R."/>
            <person name="Ohm R."/>
            <person name="Sun H."/>
            <person name="Tunlid A."/>
            <person name="Henrissat B."/>
            <person name="Grigoriev I.V."/>
            <person name="Hibbett D.S."/>
            <person name="Martin F."/>
        </authorList>
    </citation>
    <scope>NUCLEOTIDE SEQUENCE [LARGE SCALE GENOMIC DNA]</scope>
    <source>
        <strain evidence="2">Ve08.2h10</strain>
    </source>
</reference>
<protein>
    <submittedName>
        <fullName evidence="1">Uncharacterized protein</fullName>
    </submittedName>
</protein>
<evidence type="ECO:0000313" key="1">
    <source>
        <dbReference type="EMBL" id="KIK80754.1"/>
    </source>
</evidence>
<proteinExistence type="predicted"/>
<accession>A0A0D0DH70</accession>